<sequence length="238" mass="26696">MMNSLPNWCSMSSKKVIALRLSGPMQAWGYNSEYTYRNSGLFPTKSAVLGICCAAMGFSRGSEQEKQFLGNLSGCLMTAIALPRKRFSGEKSWMINVRRIEDFHTVEHTKTASGTISKNAVMTYRQYLCDADFVVLLSEIESSIADQLEDKLLDPEWGMWLGRKSCIPSAPIFAGKYEMIEAANDKLLGGKELKSFTYQKEVLSFSDGTDSLMDAPLDFAIDRRVKSQRRVVIHEAEI</sequence>
<organism evidence="2 3">
    <name type="scientific">Methylotuvimicrobium buryatense</name>
    <name type="common">Methylomicrobium buryatense</name>
    <dbReference type="NCBI Taxonomy" id="95641"/>
    <lineage>
        <taxon>Bacteria</taxon>
        <taxon>Pseudomonadati</taxon>
        <taxon>Pseudomonadota</taxon>
        <taxon>Gammaproteobacteria</taxon>
        <taxon>Methylococcales</taxon>
        <taxon>Methylococcaceae</taxon>
        <taxon>Methylotuvimicrobium</taxon>
    </lineage>
</organism>
<evidence type="ECO:0000256" key="1">
    <source>
        <dbReference type="ARBA" id="ARBA00023118"/>
    </source>
</evidence>
<dbReference type="InterPro" id="IPR010147">
    <property type="entry name" value="CRISPR-assoc_prot_CasD"/>
</dbReference>
<dbReference type="Pfam" id="PF09704">
    <property type="entry name" value="Cas_Cas5d"/>
    <property type="match status" value="1"/>
</dbReference>
<dbReference type="STRING" id="675511.GCA_000341735_03375"/>
<dbReference type="InterPro" id="IPR021124">
    <property type="entry name" value="CRISPR-assoc_prot_Cas5"/>
</dbReference>
<keyword evidence="1" id="KW-0051">Antiviral defense</keyword>
<dbReference type="AlphaFoldDB" id="A0A4V1IKB3"/>
<proteinExistence type="predicted"/>
<dbReference type="EMBL" id="CP035467">
    <property type="protein sequence ID" value="QCW84305.1"/>
    <property type="molecule type" value="Genomic_DNA"/>
</dbReference>
<evidence type="ECO:0000313" key="3">
    <source>
        <dbReference type="Proteomes" id="UP000305881"/>
    </source>
</evidence>
<dbReference type="KEGG" id="mbur:EQU24_20280"/>
<dbReference type="Gene3D" id="3.30.70.2660">
    <property type="match status" value="1"/>
</dbReference>
<dbReference type="GO" id="GO:0051607">
    <property type="term" value="P:defense response to virus"/>
    <property type="evidence" value="ECO:0007669"/>
    <property type="project" value="UniProtKB-KW"/>
</dbReference>
<dbReference type="GO" id="GO:0003723">
    <property type="term" value="F:RNA binding"/>
    <property type="evidence" value="ECO:0007669"/>
    <property type="project" value="InterPro"/>
</dbReference>
<reference evidence="3" key="1">
    <citation type="journal article" date="2019" name="J. Bacteriol.">
        <title>A Mutagenic Screen Identifies a TonB-Dependent Receptor Required for the Lanthanide Metal Switch in the Type I Methanotroph 'Methylotuvimicrobium buryatense' 5GB1C.</title>
        <authorList>
            <person name="Groom J.D."/>
            <person name="Ford S.M."/>
            <person name="Pesesky M.W."/>
            <person name="Lidstrom M.E."/>
        </authorList>
    </citation>
    <scope>NUCLEOTIDE SEQUENCE [LARGE SCALE GENOMIC DNA]</scope>
    <source>
        <strain evidence="3">5GB1C</strain>
    </source>
</reference>
<dbReference type="Proteomes" id="UP000305881">
    <property type="component" value="Chromosome"/>
</dbReference>
<evidence type="ECO:0000313" key="2">
    <source>
        <dbReference type="EMBL" id="QCW84305.1"/>
    </source>
</evidence>
<name>A0A4V1IKB3_METBY</name>
<protein>
    <submittedName>
        <fullName evidence="2">Type I-E CRISPR-associated protein Cas5/CasD</fullName>
    </submittedName>
</protein>
<dbReference type="NCBIfam" id="TIGR02593">
    <property type="entry name" value="CRISPR_cas5"/>
    <property type="match status" value="1"/>
</dbReference>
<dbReference type="CDD" id="cd09756">
    <property type="entry name" value="Cas5_I-E"/>
    <property type="match status" value="1"/>
</dbReference>
<dbReference type="InterPro" id="IPR013422">
    <property type="entry name" value="CRISPR-assoc_prot_Cas5_N"/>
</dbReference>
<gene>
    <name evidence="2" type="primary">cas5e</name>
    <name evidence="2" type="ORF">EQU24_20280</name>
</gene>
<dbReference type="NCBIfam" id="TIGR01868">
    <property type="entry name" value="casD_Cas5e"/>
    <property type="match status" value="1"/>
</dbReference>
<accession>A0A4V1IKB3</accession>
<dbReference type="GO" id="GO:0043571">
    <property type="term" value="P:maintenance of CRISPR repeat elements"/>
    <property type="evidence" value="ECO:0007669"/>
    <property type="project" value="InterPro"/>
</dbReference>
<keyword evidence="3" id="KW-1185">Reference proteome</keyword>